<dbReference type="KEGG" id="qsa:O6P43_012074"/>
<dbReference type="Gene3D" id="1.10.220.100">
    <property type="entry name" value="conserved c-terminal region of ge- 1"/>
    <property type="match status" value="1"/>
</dbReference>
<dbReference type="InterPro" id="IPR036322">
    <property type="entry name" value="WD40_repeat_dom_sf"/>
</dbReference>
<evidence type="ECO:0000256" key="6">
    <source>
        <dbReference type="ARBA" id="ARBA00023054"/>
    </source>
</evidence>
<evidence type="ECO:0000256" key="7">
    <source>
        <dbReference type="PROSITE-ProRule" id="PRU00221"/>
    </source>
</evidence>
<dbReference type="GO" id="GO:0031087">
    <property type="term" value="P:deadenylation-independent decapping of nuclear-transcribed mRNA"/>
    <property type="evidence" value="ECO:0007669"/>
    <property type="project" value="InterPro"/>
</dbReference>
<evidence type="ECO:0000259" key="9">
    <source>
        <dbReference type="Pfam" id="PF21289"/>
    </source>
</evidence>
<proteinExistence type="inferred from homology"/>
<dbReference type="SUPFAM" id="SSF50978">
    <property type="entry name" value="WD40 repeat-like"/>
    <property type="match status" value="1"/>
</dbReference>
<keyword evidence="6" id="KW-0175">Coiled coil</keyword>
<sequence>MPEEPLKCPIDKLIDGVYHIGKHDADVTELSMCQWMKSRLASASTDGMVKIWEDRKGLPLAVLRPYDGRPVNSVTFLTAPHRPDHIVLITAGLLNRELKIWVSASEEGWLLPSDDESWNCTQSLDIRSSSEAKDEDEFFNQVIALPFASLYLLANAKKNAIYVVHIEYGPNPAATCMDYISEFTVTMPILSLTGTSDLLHNGEHIVQVYCVQTQAIQQYALDLSRCLPAPLENVEFEKTEPPRSHAFDTSDRWAHLESPTGCRTSEMPVSNATSIPPVLSSSSESASIVRTPSSNLATFDVTGLPKVPSSGIETKPNDFPCDNGADNIHIVPPPLNLSPRLSRKVSGFGSSPKILDTIPTINHSSDQTHAADLWMDSQKDNKAVLPCSDDSLRENDKVVVPNDISVVSSPPTTFKHPTHLVTPSEIFSIAALSAESSQISQGMNVVEANGQDVVVNNVAENPELEVKVVGETGPNQNKFDCQRESDATLSEKKEKSFYSQASNLGIRMANIGTCELEEVHQPADSSVTGAQGLPPNISAEEVQDKTKDVPANVSELETPLVVSQSSTPAVKGKRQKGKGSQVSGSSSPSQSPFNSTDLPNDQGGNSGGPSTEAALPQLLTMQEMLGQLLSMQKEMQKQMNVMVSVQVSKEGRRLEGSLGRNLEKVFKANSDALWARFQEENAKQEKLERDCTQQIINLISNYITKELPSLLEKTIKKEISSLGPAVARSISQIVEKTISSVVTESFQKGVGEKALNQLEKSVSSKLEATVARQIQVLFQTSGKQALQDALRTSLEGSIIPAFEMSCKTMFEQIDSAFQKGILKHTTSAQQQFESTHTPLILALTDAINSVSSISQTLSGELVDGQRKLLAIATAGANPKLSNLPRISNGLHEMAEAHVDPTKELSTLIAEGKFEEAFAGALHRSDVSIVSWLCSQVDLQGILSVVPLSLSQGVLLSLLQQLSCDINTETPRKMVWMREVAAVVNPSDPMISGYVRPIFQQVYQVLDQQRNLLSTAPSEASSIRLLMHVINSILMSCK</sequence>
<dbReference type="Gene3D" id="2.130.10.10">
    <property type="entry name" value="YVTN repeat-like/Quinoprotein amine dehydrogenase"/>
    <property type="match status" value="1"/>
</dbReference>
<keyword evidence="3" id="KW-0963">Cytoplasm</keyword>
<dbReference type="PANTHER" id="PTHR15598:SF7">
    <property type="entry name" value="ENHANCER OF MRNA-DECAPPING-LIKE PROTEIN"/>
    <property type="match status" value="1"/>
</dbReference>
<dbReference type="Pfam" id="PF21289">
    <property type="entry name" value="EDC4_C"/>
    <property type="match status" value="1"/>
</dbReference>
<feature type="compositionally biased region" description="Low complexity" evidence="8">
    <location>
        <begin position="578"/>
        <end position="592"/>
    </location>
</feature>
<dbReference type="InterPro" id="IPR045152">
    <property type="entry name" value="EDC4-like"/>
</dbReference>
<evidence type="ECO:0000256" key="2">
    <source>
        <dbReference type="ARBA" id="ARBA00009639"/>
    </source>
</evidence>
<feature type="repeat" description="WD" evidence="7">
    <location>
        <begin position="20"/>
        <end position="53"/>
    </location>
</feature>
<dbReference type="Proteomes" id="UP001163823">
    <property type="component" value="Chromosome 5"/>
</dbReference>
<evidence type="ECO:0000256" key="8">
    <source>
        <dbReference type="SAM" id="MobiDB-lite"/>
    </source>
</evidence>
<organism evidence="10 11">
    <name type="scientific">Quillaja saponaria</name>
    <name type="common">Soap bark tree</name>
    <dbReference type="NCBI Taxonomy" id="32244"/>
    <lineage>
        <taxon>Eukaryota</taxon>
        <taxon>Viridiplantae</taxon>
        <taxon>Streptophyta</taxon>
        <taxon>Embryophyta</taxon>
        <taxon>Tracheophyta</taxon>
        <taxon>Spermatophyta</taxon>
        <taxon>Magnoliopsida</taxon>
        <taxon>eudicotyledons</taxon>
        <taxon>Gunneridae</taxon>
        <taxon>Pentapetalae</taxon>
        <taxon>rosids</taxon>
        <taxon>fabids</taxon>
        <taxon>Fabales</taxon>
        <taxon>Quillajaceae</taxon>
        <taxon>Quillaja</taxon>
    </lineage>
</organism>
<evidence type="ECO:0000256" key="5">
    <source>
        <dbReference type="ARBA" id="ARBA00022737"/>
    </source>
</evidence>
<dbReference type="InterPro" id="IPR044938">
    <property type="entry name" value="EDC4_C_sf"/>
</dbReference>
<evidence type="ECO:0000313" key="10">
    <source>
        <dbReference type="EMBL" id="KAJ7967878.1"/>
    </source>
</evidence>
<comment type="caution">
    <text evidence="10">The sequence shown here is derived from an EMBL/GenBank/DDBJ whole genome shotgun (WGS) entry which is preliminary data.</text>
</comment>
<gene>
    <name evidence="10" type="ORF">O6P43_012074</name>
</gene>
<dbReference type="InterPro" id="IPR049404">
    <property type="entry name" value="EDC4_C"/>
</dbReference>
<dbReference type="EMBL" id="JARAOO010000005">
    <property type="protein sequence ID" value="KAJ7967878.1"/>
    <property type="molecule type" value="Genomic_DNA"/>
</dbReference>
<accession>A0AAD7M165</accession>
<comment type="subcellular location">
    <subcellularLocation>
        <location evidence="1">Cytoplasm</location>
        <location evidence="1">P-body</location>
    </subcellularLocation>
</comment>
<keyword evidence="11" id="KW-1185">Reference proteome</keyword>
<dbReference type="FunFam" id="1.10.220.100:FF:000001">
    <property type="entry name" value="Enhancer of mRNA-decapping protein 4"/>
    <property type="match status" value="1"/>
</dbReference>
<evidence type="ECO:0000256" key="1">
    <source>
        <dbReference type="ARBA" id="ARBA00004201"/>
    </source>
</evidence>
<dbReference type="PANTHER" id="PTHR15598">
    <property type="entry name" value="ENHANCER OF MRNA-DECAPPING PROTEIN 4"/>
    <property type="match status" value="1"/>
</dbReference>
<feature type="region of interest" description="Disordered" evidence="8">
    <location>
        <begin position="522"/>
        <end position="612"/>
    </location>
</feature>
<dbReference type="PROSITE" id="PS50082">
    <property type="entry name" value="WD_REPEATS_2"/>
    <property type="match status" value="1"/>
</dbReference>
<dbReference type="InterPro" id="IPR015943">
    <property type="entry name" value="WD40/YVTN_repeat-like_dom_sf"/>
</dbReference>
<name>A0AAD7M165_QUISA</name>
<evidence type="ECO:0000313" key="11">
    <source>
        <dbReference type="Proteomes" id="UP001163823"/>
    </source>
</evidence>
<protein>
    <submittedName>
        <fullName evidence="10">Enhancer of mRNA-decapping protein 4-like</fullName>
    </submittedName>
</protein>
<keyword evidence="4 7" id="KW-0853">WD repeat</keyword>
<feature type="compositionally biased region" description="Polar residues" evidence="8">
    <location>
        <begin position="593"/>
        <end position="603"/>
    </location>
</feature>
<keyword evidence="5" id="KW-0677">Repeat</keyword>
<comment type="similarity">
    <text evidence="2">Belongs to the WD repeat EDC4 family.</text>
</comment>
<reference evidence="10" key="1">
    <citation type="journal article" date="2023" name="Science">
        <title>Elucidation of the pathway for biosynthesis of saponin adjuvants from the soapbark tree.</title>
        <authorList>
            <person name="Reed J."/>
            <person name="Orme A."/>
            <person name="El-Demerdash A."/>
            <person name="Owen C."/>
            <person name="Martin L.B.B."/>
            <person name="Misra R.C."/>
            <person name="Kikuchi S."/>
            <person name="Rejzek M."/>
            <person name="Martin A.C."/>
            <person name="Harkess A."/>
            <person name="Leebens-Mack J."/>
            <person name="Louveau T."/>
            <person name="Stephenson M.J."/>
            <person name="Osbourn A."/>
        </authorList>
    </citation>
    <scope>NUCLEOTIDE SEQUENCE</scope>
    <source>
        <strain evidence="10">S10</strain>
    </source>
</reference>
<dbReference type="GO" id="GO:0000932">
    <property type="term" value="C:P-body"/>
    <property type="evidence" value="ECO:0007669"/>
    <property type="project" value="UniProtKB-SubCell"/>
</dbReference>
<dbReference type="InterPro" id="IPR001680">
    <property type="entry name" value="WD40_rpt"/>
</dbReference>
<evidence type="ECO:0000256" key="3">
    <source>
        <dbReference type="ARBA" id="ARBA00022490"/>
    </source>
</evidence>
<feature type="domain" description="Enhancer of mRNA-decapping protein 4 C-terminal" evidence="9">
    <location>
        <begin position="906"/>
        <end position="1011"/>
    </location>
</feature>
<dbReference type="AlphaFoldDB" id="A0AAD7M165"/>
<feature type="region of interest" description="Disordered" evidence="8">
    <location>
        <begin position="260"/>
        <end position="280"/>
    </location>
</feature>
<feature type="compositionally biased region" description="Polar residues" evidence="8">
    <location>
        <begin position="261"/>
        <end position="274"/>
    </location>
</feature>
<evidence type="ECO:0000256" key="4">
    <source>
        <dbReference type="ARBA" id="ARBA00022574"/>
    </source>
</evidence>